<gene>
    <name evidence="2" type="ORF">ERS013200_02591</name>
</gene>
<protein>
    <submittedName>
        <fullName evidence="2">Uncharacterized protein</fullName>
    </submittedName>
</protein>
<organism evidence="2 3">
    <name type="scientific">Vibrio cholerae</name>
    <dbReference type="NCBI Taxonomy" id="666"/>
    <lineage>
        <taxon>Bacteria</taxon>
        <taxon>Pseudomonadati</taxon>
        <taxon>Pseudomonadota</taxon>
        <taxon>Gammaproteobacteria</taxon>
        <taxon>Vibrionales</taxon>
        <taxon>Vibrionaceae</taxon>
        <taxon>Vibrio</taxon>
    </lineage>
</organism>
<dbReference type="Proteomes" id="UP000041770">
    <property type="component" value="Unassembled WGS sequence"/>
</dbReference>
<sequence>MSIGNTATAITIKPTPPNHCKMERHNKILGGISSKPLSTVEPVVVRPDMVSK</sequence>
<evidence type="ECO:0000256" key="1">
    <source>
        <dbReference type="SAM" id="MobiDB-lite"/>
    </source>
</evidence>
<proteinExistence type="predicted"/>
<evidence type="ECO:0000313" key="2">
    <source>
        <dbReference type="EMBL" id="CSC90917.1"/>
    </source>
</evidence>
<dbReference type="AlphaFoldDB" id="A0A656A3S0"/>
<evidence type="ECO:0000313" key="3">
    <source>
        <dbReference type="Proteomes" id="UP000041770"/>
    </source>
</evidence>
<name>A0A656A3S0_VIBCL</name>
<feature type="region of interest" description="Disordered" evidence="1">
    <location>
        <begin position="1"/>
        <end position="20"/>
    </location>
</feature>
<reference evidence="2 3" key="1">
    <citation type="submission" date="2015-07" db="EMBL/GenBank/DDBJ databases">
        <authorList>
            <consortium name="Pathogen Informatics"/>
        </authorList>
    </citation>
    <scope>NUCLEOTIDE SEQUENCE [LARGE SCALE GENOMIC DNA]</scope>
    <source>
        <strain evidence="2 3">A316</strain>
    </source>
</reference>
<feature type="compositionally biased region" description="Low complexity" evidence="1">
    <location>
        <begin position="1"/>
        <end position="13"/>
    </location>
</feature>
<dbReference type="EMBL" id="CWQY01000018">
    <property type="protein sequence ID" value="CSC90917.1"/>
    <property type="molecule type" value="Genomic_DNA"/>
</dbReference>
<accession>A0A656A3S0</accession>